<gene>
    <name evidence="2" type="ORF">SAMN05421759_11076</name>
</gene>
<dbReference type="Pfam" id="PF03454">
    <property type="entry name" value="MoeA_C"/>
    <property type="match status" value="1"/>
</dbReference>
<dbReference type="Proteomes" id="UP000186684">
    <property type="component" value="Unassembled WGS sequence"/>
</dbReference>
<sequence>MTIQRKITTDGWGCDAPGHLATLIGIDEALRRKAGRCEIRPVALIGFDALGGEVAQIEADTHSGRIGRVALADGLVFLHAETDQLPAGAPVEFLPFQEA</sequence>
<evidence type="ECO:0000259" key="1">
    <source>
        <dbReference type="Pfam" id="PF03454"/>
    </source>
</evidence>
<dbReference type="GO" id="GO:0016740">
    <property type="term" value="F:transferase activity"/>
    <property type="evidence" value="ECO:0007669"/>
    <property type="project" value="UniProtKB-KW"/>
</dbReference>
<evidence type="ECO:0000313" key="3">
    <source>
        <dbReference type="Proteomes" id="UP000186684"/>
    </source>
</evidence>
<accession>A0A1N7NV19</accession>
<dbReference type="GO" id="GO:0032324">
    <property type="term" value="P:molybdopterin cofactor biosynthetic process"/>
    <property type="evidence" value="ECO:0007669"/>
    <property type="project" value="InterPro"/>
</dbReference>
<evidence type="ECO:0000313" key="2">
    <source>
        <dbReference type="EMBL" id="SIT02069.1"/>
    </source>
</evidence>
<dbReference type="InterPro" id="IPR036688">
    <property type="entry name" value="MoeA_C_domain_IV_sf"/>
</dbReference>
<dbReference type="InterPro" id="IPR005111">
    <property type="entry name" value="MoeA_C_domain_IV"/>
</dbReference>
<feature type="domain" description="MoeA C-terminal" evidence="1">
    <location>
        <begin position="28"/>
        <end position="96"/>
    </location>
</feature>
<dbReference type="AlphaFoldDB" id="A0A1N7NV19"/>
<dbReference type="RefSeq" id="WP_076449160.1">
    <property type="nucleotide sequence ID" value="NZ_FTOQ01000010.1"/>
</dbReference>
<reference evidence="3" key="1">
    <citation type="submission" date="2017-01" db="EMBL/GenBank/DDBJ databases">
        <authorList>
            <person name="Varghese N."/>
            <person name="Submissions S."/>
        </authorList>
    </citation>
    <scope>NUCLEOTIDE SEQUENCE [LARGE SCALE GENOMIC DNA]</scope>
    <source>
        <strain evidence="3">DSM 29430</strain>
    </source>
</reference>
<dbReference type="STRING" id="633194.SAMN05421759_11076"/>
<dbReference type="EMBL" id="FTOQ01000010">
    <property type="protein sequence ID" value="SIT02069.1"/>
    <property type="molecule type" value="Genomic_DNA"/>
</dbReference>
<dbReference type="OrthoDB" id="9804758at2"/>
<dbReference type="SUPFAM" id="SSF63867">
    <property type="entry name" value="MoeA C-terminal domain-like"/>
    <property type="match status" value="1"/>
</dbReference>
<proteinExistence type="predicted"/>
<organism evidence="2 3">
    <name type="scientific">Roseivivax lentus</name>
    <dbReference type="NCBI Taxonomy" id="633194"/>
    <lineage>
        <taxon>Bacteria</taxon>
        <taxon>Pseudomonadati</taxon>
        <taxon>Pseudomonadota</taxon>
        <taxon>Alphaproteobacteria</taxon>
        <taxon>Rhodobacterales</taxon>
        <taxon>Roseobacteraceae</taxon>
        <taxon>Roseivivax</taxon>
    </lineage>
</organism>
<keyword evidence="2" id="KW-0808">Transferase</keyword>
<name>A0A1N7NV19_9RHOB</name>
<protein>
    <submittedName>
        <fullName evidence="2">Molybdopterin molybdotransferase</fullName>
    </submittedName>
</protein>
<dbReference type="Gene3D" id="2.40.340.10">
    <property type="entry name" value="MoeA, C-terminal, domain IV"/>
    <property type="match status" value="1"/>
</dbReference>
<keyword evidence="3" id="KW-1185">Reference proteome</keyword>